<dbReference type="Gene3D" id="1.10.260.40">
    <property type="entry name" value="lambda repressor-like DNA-binding domains"/>
    <property type="match status" value="1"/>
</dbReference>
<dbReference type="CDD" id="cd00093">
    <property type="entry name" value="HTH_XRE"/>
    <property type="match status" value="1"/>
</dbReference>
<dbReference type="AlphaFoldDB" id="A0A412IU17"/>
<dbReference type="InterPro" id="IPR001387">
    <property type="entry name" value="Cro/C1-type_HTH"/>
</dbReference>
<reference evidence="1 2" key="1">
    <citation type="submission" date="2018-08" db="EMBL/GenBank/DDBJ databases">
        <title>A genome reference for cultivated species of the human gut microbiota.</title>
        <authorList>
            <person name="Zou Y."/>
            <person name="Xue W."/>
            <person name="Luo G."/>
        </authorList>
    </citation>
    <scope>NUCLEOTIDE SEQUENCE [LARGE SCALE GENOMIC DNA]</scope>
    <source>
        <strain evidence="1 2">AF22-21</strain>
    </source>
</reference>
<evidence type="ECO:0000313" key="1">
    <source>
        <dbReference type="EMBL" id="RGS43553.1"/>
    </source>
</evidence>
<gene>
    <name evidence="1" type="ORF">DWX94_04340</name>
</gene>
<organism evidence="1 2">
    <name type="scientific">Coprococcus eutactus</name>
    <dbReference type="NCBI Taxonomy" id="33043"/>
    <lineage>
        <taxon>Bacteria</taxon>
        <taxon>Bacillati</taxon>
        <taxon>Bacillota</taxon>
        <taxon>Clostridia</taxon>
        <taxon>Lachnospirales</taxon>
        <taxon>Lachnospiraceae</taxon>
        <taxon>Coprococcus</taxon>
    </lineage>
</organism>
<proteinExistence type="predicted"/>
<sequence>MTNEKNENSLKIKSLWKESGLSITEMAKVVGISSYTVKSWCLQKRNPPDYVVDLVEKRMLEYMNGRKEDSNAEKEKVH</sequence>
<dbReference type="EMBL" id="QRVK01000006">
    <property type="protein sequence ID" value="RGS43553.1"/>
    <property type="molecule type" value="Genomic_DNA"/>
</dbReference>
<evidence type="ECO:0000313" key="2">
    <source>
        <dbReference type="Proteomes" id="UP000283295"/>
    </source>
</evidence>
<comment type="caution">
    <text evidence="1">The sequence shown here is derived from an EMBL/GenBank/DDBJ whole genome shotgun (WGS) entry which is preliminary data.</text>
</comment>
<dbReference type="GO" id="GO:0003677">
    <property type="term" value="F:DNA binding"/>
    <property type="evidence" value="ECO:0007669"/>
    <property type="project" value="InterPro"/>
</dbReference>
<protein>
    <submittedName>
        <fullName evidence="1">XRE family transcriptional regulator</fullName>
    </submittedName>
</protein>
<name>A0A412IU17_9FIRM</name>
<dbReference type="SUPFAM" id="SSF47413">
    <property type="entry name" value="lambda repressor-like DNA-binding domains"/>
    <property type="match status" value="1"/>
</dbReference>
<dbReference type="OrthoDB" id="2642285at2"/>
<dbReference type="InterPro" id="IPR010982">
    <property type="entry name" value="Lambda_DNA-bd_dom_sf"/>
</dbReference>
<accession>A0A412IU17</accession>
<dbReference type="Proteomes" id="UP000283295">
    <property type="component" value="Unassembled WGS sequence"/>
</dbReference>